<feature type="domain" description="YdbS-like PH" evidence="3">
    <location>
        <begin position="84"/>
        <end position="160"/>
    </location>
</feature>
<keyword evidence="2" id="KW-0812">Transmembrane</keyword>
<feature type="region of interest" description="Disordered" evidence="1">
    <location>
        <begin position="1"/>
        <end position="23"/>
    </location>
</feature>
<feature type="compositionally biased region" description="Low complexity" evidence="1">
    <location>
        <begin position="1"/>
        <end position="20"/>
    </location>
</feature>
<keyword evidence="5" id="KW-1185">Reference proteome</keyword>
<evidence type="ECO:0000259" key="3">
    <source>
        <dbReference type="Pfam" id="PF03703"/>
    </source>
</evidence>
<dbReference type="PIRSF" id="PIRSF026631">
    <property type="entry name" value="UCP026631"/>
    <property type="match status" value="1"/>
</dbReference>
<dbReference type="RefSeq" id="WP_226996296.1">
    <property type="nucleotide sequence ID" value="NZ_CP019605.1"/>
</dbReference>
<name>A0A1Q2CBN1_9ACTN</name>
<feature type="transmembrane region" description="Helical" evidence="2">
    <location>
        <begin position="211"/>
        <end position="237"/>
    </location>
</feature>
<feature type="transmembrane region" description="Helical" evidence="2">
    <location>
        <begin position="243"/>
        <end position="266"/>
    </location>
</feature>
<gene>
    <name evidence="4" type="ORF">RPIT_00660</name>
</gene>
<reference evidence="4 5" key="1">
    <citation type="journal article" date="2016" name="Int. J. Syst. Evol. Microbiol.">
        <title>Tessaracoccus flavus sp. nov., isolated from the drainage system of a lindane-producing factory.</title>
        <authorList>
            <person name="Kumari R."/>
            <person name="Singh P."/>
            <person name="Schumann P."/>
            <person name="Lal R."/>
        </authorList>
    </citation>
    <scope>NUCLEOTIDE SEQUENCE [LARGE SCALE GENOMIC DNA]</scope>
    <source>
        <strain evidence="4 5">RP1T</strain>
    </source>
</reference>
<dbReference type="STRING" id="1610493.RPIT_00660"/>
<evidence type="ECO:0000256" key="2">
    <source>
        <dbReference type="SAM" id="Phobius"/>
    </source>
</evidence>
<protein>
    <recommendedName>
        <fullName evidence="3">YdbS-like PH domain-containing protein</fullName>
    </recommendedName>
</protein>
<evidence type="ECO:0000256" key="1">
    <source>
        <dbReference type="SAM" id="MobiDB-lite"/>
    </source>
</evidence>
<feature type="region of interest" description="Disordered" evidence="1">
    <location>
        <begin position="173"/>
        <end position="193"/>
    </location>
</feature>
<feature type="domain" description="YdbS-like PH" evidence="3">
    <location>
        <begin position="266"/>
        <end position="317"/>
    </location>
</feature>
<sequence>MATDQPSTSTSPESAPTPAEKVVERPSPLTGIAHSGIVLAGSVVLFVREISENGLSDLTGMAVVVGVIALGSALIAFGAGIAAWRTTTFIVDDEEFRVERKFLWTSSSRVDYTKVQSVEINQPFIARLLGLAKVQIDVGGAGGVALSFLTLSRAEALREHMLARMRRARAVTPVGTPQGPAVPDGEAASGPPETALAEEPEVLVHAVPVHILFLGTLVSSTAFSLGTAALILLALYIWQDTGFTVLGALVAVAGWLWANIGSNWGFTVTRRGDTLRVRRGLTSTATQGLRPERIQGISIRQDLFQRLTGLYRVRVNVLGMAGQSGDDGKVDTSVLLPFGSWDDVLKILHVVWPHVDLSEIQPHPQPGRARWLTPLSHSEHTWGVGRDVVVAHHGLIEHTLTIVPHVRMQSLSLHQGPLQRRLRLASVALHTTDGPVSCRLYHLDEHTARQVFFEQLERAQAARSAAGG</sequence>
<accession>A0A1Q2CBN1</accession>
<keyword evidence="2" id="KW-0472">Membrane</keyword>
<dbReference type="Proteomes" id="UP000188324">
    <property type="component" value="Chromosome"/>
</dbReference>
<dbReference type="Pfam" id="PF03703">
    <property type="entry name" value="bPH_2"/>
    <property type="match status" value="3"/>
</dbReference>
<dbReference type="EMBL" id="CP019605">
    <property type="protein sequence ID" value="AQP43511.1"/>
    <property type="molecule type" value="Genomic_DNA"/>
</dbReference>
<keyword evidence="2" id="KW-1133">Transmembrane helix</keyword>
<dbReference type="PANTHER" id="PTHR34473:SF2">
    <property type="entry name" value="UPF0699 TRANSMEMBRANE PROTEIN YDBT"/>
    <property type="match status" value="1"/>
</dbReference>
<dbReference type="InterPro" id="IPR005182">
    <property type="entry name" value="YdbS-like_PH"/>
</dbReference>
<feature type="domain" description="YdbS-like PH" evidence="3">
    <location>
        <begin position="384"/>
        <end position="451"/>
    </location>
</feature>
<evidence type="ECO:0000313" key="4">
    <source>
        <dbReference type="EMBL" id="AQP43511.1"/>
    </source>
</evidence>
<dbReference type="PANTHER" id="PTHR34473">
    <property type="entry name" value="UPF0699 TRANSMEMBRANE PROTEIN YDBS"/>
    <property type="match status" value="1"/>
</dbReference>
<feature type="transmembrane region" description="Helical" evidence="2">
    <location>
        <begin position="59"/>
        <end position="84"/>
    </location>
</feature>
<dbReference type="AlphaFoldDB" id="A0A1Q2CBN1"/>
<proteinExistence type="predicted"/>
<dbReference type="InterPro" id="IPR014529">
    <property type="entry name" value="UCP026631"/>
</dbReference>
<dbReference type="KEGG" id="tfl:RPIT_00660"/>
<evidence type="ECO:0000313" key="5">
    <source>
        <dbReference type="Proteomes" id="UP000188324"/>
    </source>
</evidence>
<organism evidence="4 5">
    <name type="scientific">Tessaracoccus flavus</name>
    <dbReference type="NCBI Taxonomy" id="1610493"/>
    <lineage>
        <taxon>Bacteria</taxon>
        <taxon>Bacillati</taxon>
        <taxon>Actinomycetota</taxon>
        <taxon>Actinomycetes</taxon>
        <taxon>Propionibacteriales</taxon>
        <taxon>Propionibacteriaceae</taxon>
        <taxon>Tessaracoccus</taxon>
    </lineage>
</organism>